<dbReference type="InterPro" id="IPR034964">
    <property type="entry name" value="LS"/>
</dbReference>
<feature type="active site" description="Proton donor" evidence="7">
    <location>
        <position position="86"/>
    </location>
</feature>
<comment type="caution">
    <text evidence="8">The sequence shown here is derived from an EMBL/GenBank/DDBJ whole genome shotgun (WGS) entry which is preliminary data.</text>
</comment>
<dbReference type="Proteomes" id="UP000245086">
    <property type="component" value="Unassembled WGS sequence"/>
</dbReference>
<evidence type="ECO:0000256" key="1">
    <source>
        <dbReference type="ARBA" id="ARBA00004917"/>
    </source>
</evidence>
<dbReference type="PANTHER" id="PTHR21058:SF0">
    <property type="entry name" value="6,7-DIMETHYL-8-RIBITYLLUMAZINE SYNTHASE"/>
    <property type="match status" value="1"/>
</dbReference>
<reference evidence="8" key="1">
    <citation type="journal article" date="2018" name="Genome Announc.">
        <title>Draft Genome Sequence of "Candidatus Phycosocius bacilliformis," an Alphaproteobacterial Ectosymbiont of the Hydrocarbon-Producing Green Alga Botryococcus braunii.</title>
        <authorList>
            <person name="Tanabe Y."/>
            <person name="Yamaguchi H."/>
            <person name="Watanabe M.M."/>
        </authorList>
    </citation>
    <scope>NUCLEOTIDE SEQUENCE [LARGE SCALE GENOMIC DNA]</scope>
    <source>
        <strain evidence="8">BOTRYCO-2</strain>
    </source>
</reference>
<evidence type="ECO:0000256" key="7">
    <source>
        <dbReference type="HAMAP-Rule" id="MF_00178"/>
    </source>
</evidence>
<comment type="pathway">
    <text evidence="1 7">Cofactor biosynthesis; riboflavin biosynthesis; riboflavin from 2-hydroxy-3-oxobutyl phosphate and 5-amino-6-(D-ribitylamino)uracil: step 1/2.</text>
</comment>
<keyword evidence="9" id="KW-1185">Reference proteome</keyword>
<evidence type="ECO:0000313" key="8">
    <source>
        <dbReference type="EMBL" id="GBF57212.1"/>
    </source>
</evidence>
<protein>
    <recommendedName>
        <fullName evidence="3 7">6,7-dimethyl-8-ribityllumazine synthase</fullName>
        <shortName evidence="7">DMRL synthase</shortName>
        <shortName evidence="7">LS</shortName>
        <shortName evidence="7">Lumazine synthase</shortName>
        <ecNumber evidence="3 7">2.5.1.78</ecNumber>
    </recommendedName>
</protein>
<feature type="binding site" evidence="7">
    <location>
        <begin position="78"/>
        <end position="80"/>
    </location>
    <ligand>
        <name>5-amino-6-(D-ribitylamino)uracil</name>
        <dbReference type="ChEBI" id="CHEBI:15934"/>
    </ligand>
</feature>
<dbReference type="GO" id="GO:0009349">
    <property type="term" value="C:riboflavin synthase complex"/>
    <property type="evidence" value="ECO:0007669"/>
    <property type="project" value="UniProtKB-UniRule"/>
</dbReference>
<comment type="catalytic activity">
    <reaction evidence="6 7">
        <text>(2S)-2-hydroxy-3-oxobutyl phosphate + 5-amino-6-(D-ribitylamino)uracil = 6,7-dimethyl-8-(1-D-ribityl)lumazine + phosphate + 2 H2O + H(+)</text>
        <dbReference type="Rhea" id="RHEA:26152"/>
        <dbReference type="ChEBI" id="CHEBI:15377"/>
        <dbReference type="ChEBI" id="CHEBI:15378"/>
        <dbReference type="ChEBI" id="CHEBI:15934"/>
        <dbReference type="ChEBI" id="CHEBI:43474"/>
        <dbReference type="ChEBI" id="CHEBI:58201"/>
        <dbReference type="ChEBI" id="CHEBI:58830"/>
        <dbReference type="EC" id="2.5.1.78"/>
    </reaction>
</comment>
<proteinExistence type="inferred from homology"/>
<dbReference type="RefSeq" id="WP_108984080.1">
    <property type="nucleotide sequence ID" value="NZ_BFBR01000002.1"/>
</dbReference>
<evidence type="ECO:0000256" key="3">
    <source>
        <dbReference type="ARBA" id="ARBA00012664"/>
    </source>
</evidence>
<dbReference type="GO" id="GO:0000906">
    <property type="term" value="F:6,7-dimethyl-8-ribityllumazine synthase activity"/>
    <property type="evidence" value="ECO:0007669"/>
    <property type="project" value="UniProtKB-UniRule"/>
</dbReference>
<dbReference type="EC" id="2.5.1.78" evidence="3 7"/>
<keyword evidence="4 7" id="KW-0686">Riboflavin biosynthesis</keyword>
<comment type="similarity">
    <text evidence="2 7">Belongs to the DMRL synthase family.</text>
</comment>
<sequence length="155" mass="16721">MTLQFDPPHLLLVVGDFYAHIAEELVAGAAEAIKAVNGTYDIIKVPGAFEIPAAIAHAERATHRPAGRHFDGYVALGCVIRGETTHYDYICSESARALMDMSVEGLPIGYGILTVENEAQALARARRDQKNKGKDAVVACLTMLSVKRRLNMGGV</sequence>
<organism evidence="8 9">
    <name type="scientific">Candidatus Phycosocius bacilliformis</name>
    <dbReference type="NCBI Taxonomy" id="1445552"/>
    <lineage>
        <taxon>Bacteria</taxon>
        <taxon>Pseudomonadati</taxon>
        <taxon>Pseudomonadota</taxon>
        <taxon>Alphaproteobacteria</taxon>
        <taxon>Caulobacterales</taxon>
        <taxon>Caulobacterales incertae sedis</taxon>
        <taxon>Candidatus Phycosocius</taxon>
    </lineage>
</organism>
<dbReference type="EMBL" id="BFBR01000002">
    <property type="protein sequence ID" value="GBF57212.1"/>
    <property type="molecule type" value="Genomic_DNA"/>
</dbReference>
<feature type="binding site" evidence="7">
    <location>
        <position position="110"/>
    </location>
    <ligand>
        <name>5-amino-6-(D-ribitylamino)uracil</name>
        <dbReference type="ChEBI" id="CHEBI:15934"/>
    </ligand>
</feature>
<evidence type="ECO:0000313" key="9">
    <source>
        <dbReference type="Proteomes" id="UP000245086"/>
    </source>
</evidence>
<dbReference type="Gene3D" id="3.40.50.960">
    <property type="entry name" value="Lumazine/riboflavin synthase"/>
    <property type="match status" value="1"/>
</dbReference>
<feature type="binding site" evidence="7">
    <location>
        <position position="124"/>
    </location>
    <ligand>
        <name>(2S)-2-hydroxy-3-oxobutyl phosphate</name>
        <dbReference type="ChEBI" id="CHEBI:58830"/>
    </ligand>
</feature>
<dbReference type="GO" id="GO:0009231">
    <property type="term" value="P:riboflavin biosynthetic process"/>
    <property type="evidence" value="ECO:0007669"/>
    <property type="project" value="UniProtKB-UniRule"/>
</dbReference>
<dbReference type="PANTHER" id="PTHR21058">
    <property type="entry name" value="6,7-DIMETHYL-8-RIBITYLLUMAZINE SYNTHASE DMRL SYNTHASE LUMAZINE SYNTHASE"/>
    <property type="match status" value="1"/>
</dbReference>
<evidence type="ECO:0000256" key="4">
    <source>
        <dbReference type="ARBA" id="ARBA00022619"/>
    </source>
</evidence>
<dbReference type="UniPathway" id="UPA00275">
    <property type="reaction ID" value="UER00404"/>
</dbReference>
<evidence type="ECO:0000256" key="5">
    <source>
        <dbReference type="ARBA" id="ARBA00022679"/>
    </source>
</evidence>
<feature type="binding site" evidence="7">
    <location>
        <position position="17"/>
    </location>
    <ligand>
        <name>5-amino-6-(D-ribitylamino)uracil</name>
        <dbReference type="ChEBI" id="CHEBI:15934"/>
    </ligand>
</feature>
<feature type="binding site" evidence="7">
    <location>
        <begin position="48"/>
        <end position="50"/>
    </location>
    <ligand>
        <name>5-amino-6-(D-ribitylamino)uracil</name>
        <dbReference type="ChEBI" id="CHEBI:15934"/>
    </ligand>
</feature>
<comment type="function">
    <text evidence="7">Catalyzes the formation of 6,7-dimethyl-8-ribityllumazine by condensation of 5-amino-6-(D-ribitylamino)uracil with 3,4-dihydroxy-2-butanone 4-phosphate. This is the penultimate step in the biosynthesis of riboflavin.</text>
</comment>
<evidence type="ECO:0000256" key="6">
    <source>
        <dbReference type="ARBA" id="ARBA00048785"/>
    </source>
</evidence>
<dbReference type="GO" id="GO:0005829">
    <property type="term" value="C:cytosol"/>
    <property type="evidence" value="ECO:0007669"/>
    <property type="project" value="TreeGrafter"/>
</dbReference>
<evidence type="ECO:0000256" key="2">
    <source>
        <dbReference type="ARBA" id="ARBA00007424"/>
    </source>
</evidence>
<dbReference type="NCBIfam" id="TIGR00114">
    <property type="entry name" value="lumazine-synth"/>
    <property type="match status" value="1"/>
</dbReference>
<name>A0A2P2E820_9PROT</name>
<dbReference type="HAMAP" id="MF_00178">
    <property type="entry name" value="Lumazine_synth"/>
    <property type="match status" value="1"/>
</dbReference>
<accession>A0A2P2E820</accession>
<dbReference type="SUPFAM" id="SSF52121">
    <property type="entry name" value="Lumazine synthase"/>
    <property type="match status" value="1"/>
</dbReference>
<keyword evidence="5 7" id="KW-0808">Transferase</keyword>
<gene>
    <name evidence="8" type="primary">ribH1</name>
    <name evidence="7" type="synonym">ribH</name>
    <name evidence="8" type="ORF">PbB2_00876</name>
</gene>
<dbReference type="CDD" id="cd09209">
    <property type="entry name" value="Lumazine_synthase-I"/>
    <property type="match status" value="1"/>
</dbReference>
<dbReference type="InterPro" id="IPR002180">
    <property type="entry name" value="LS/RS"/>
</dbReference>
<feature type="binding site" evidence="7">
    <location>
        <begin position="83"/>
        <end position="84"/>
    </location>
    <ligand>
        <name>(2S)-2-hydroxy-3-oxobutyl phosphate</name>
        <dbReference type="ChEBI" id="CHEBI:58830"/>
    </ligand>
</feature>
<dbReference type="OrthoDB" id="9809709at2"/>
<dbReference type="AlphaFoldDB" id="A0A2P2E820"/>
<dbReference type="Pfam" id="PF00885">
    <property type="entry name" value="DMRL_synthase"/>
    <property type="match status" value="1"/>
</dbReference>
<dbReference type="InterPro" id="IPR036467">
    <property type="entry name" value="LS/RS_sf"/>
</dbReference>